<feature type="transmembrane region" description="Helical" evidence="1">
    <location>
        <begin position="167"/>
        <end position="187"/>
    </location>
</feature>
<gene>
    <name evidence="2" type="ORF">ADN01_16510</name>
</gene>
<accession>A0A0N8GN96</accession>
<feature type="transmembrane region" description="Helical" evidence="1">
    <location>
        <begin position="217"/>
        <end position="240"/>
    </location>
</feature>
<keyword evidence="1" id="KW-1133">Transmembrane helix</keyword>
<feature type="transmembrane region" description="Helical" evidence="1">
    <location>
        <begin position="88"/>
        <end position="108"/>
    </location>
</feature>
<dbReference type="AlphaFoldDB" id="A0A0N8GN96"/>
<feature type="transmembrane region" description="Helical" evidence="1">
    <location>
        <begin position="193"/>
        <end position="210"/>
    </location>
</feature>
<feature type="transmembrane region" description="Helical" evidence="1">
    <location>
        <begin position="44"/>
        <end position="67"/>
    </location>
</feature>
<protein>
    <recommendedName>
        <fullName evidence="4">CAAX protease self-immunity</fullName>
    </recommendedName>
</protein>
<dbReference type="EMBL" id="LGCM01000060">
    <property type="protein sequence ID" value="KPL77482.1"/>
    <property type="molecule type" value="Genomic_DNA"/>
</dbReference>
<dbReference type="OrthoDB" id="8482048at2"/>
<dbReference type="RefSeq" id="WP_062419186.1">
    <property type="nucleotide sequence ID" value="NZ_DF967974.1"/>
</dbReference>
<proteinExistence type="predicted"/>
<evidence type="ECO:0008006" key="4">
    <source>
        <dbReference type="Google" id="ProtNLM"/>
    </source>
</evidence>
<sequence>MKFNNLQKPFFMLVVRSLLFLIFQLLIALTFLLSSEPDSWNASAAWWPFAIIFTDLACLALLIRFYRQEGKNFWDVFRIEKRFIKSDLQFMLGFLVISGPIGYLPNVLTAKWLFGDPQIALDLLVRPLPAWAAITSAALFPILQGLVEIPTYMLFSMPRLEQKMRPWLAVALASFFLSFQHVFAPLLFDGRFITYRLVMFLPFAILIALVMRSRPRLMPYIAVIHVLMDLSVAVMFLMVMK</sequence>
<keyword evidence="3" id="KW-1185">Reference proteome</keyword>
<feature type="transmembrane region" description="Helical" evidence="1">
    <location>
        <begin position="128"/>
        <end position="155"/>
    </location>
</feature>
<dbReference type="Proteomes" id="UP000050501">
    <property type="component" value="Unassembled WGS sequence"/>
</dbReference>
<name>A0A0N8GN96_9CHLR</name>
<evidence type="ECO:0000313" key="2">
    <source>
        <dbReference type="EMBL" id="KPL77482.1"/>
    </source>
</evidence>
<evidence type="ECO:0000256" key="1">
    <source>
        <dbReference type="SAM" id="Phobius"/>
    </source>
</evidence>
<comment type="caution">
    <text evidence="2">The sequence shown here is derived from an EMBL/GenBank/DDBJ whole genome shotgun (WGS) entry which is preliminary data.</text>
</comment>
<evidence type="ECO:0000313" key="3">
    <source>
        <dbReference type="Proteomes" id="UP000050501"/>
    </source>
</evidence>
<keyword evidence="1" id="KW-0812">Transmembrane</keyword>
<organism evidence="2 3">
    <name type="scientific">Levilinea saccharolytica</name>
    <dbReference type="NCBI Taxonomy" id="229921"/>
    <lineage>
        <taxon>Bacteria</taxon>
        <taxon>Bacillati</taxon>
        <taxon>Chloroflexota</taxon>
        <taxon>Anaerolineae</taxon>
        <taxon>Anaerolineales</taxon>
        <taxon>Anaerolineaceae</taxon>
        <taxon>Levilinea</taxon>
    </lineage>
</organism>
<dbReference type="STRING" id="229921.ADN01_16510"/>
<reference evidence="2 3" key="1">
    <citation type="submission" date="2015-07" db="EMBL/GenBank/DDBJ databases">
        <title>Genome sequence of Levilinea saccharolytica DSM 16555.</title>
        <authorList>
            <person name="Hemp J."/>
            <person name="Ward L.M."/>
            <person name="Pace L.A."/>
            <person name="Fischer W.W."/>
        </authorList>
    </citation>
    <scope>NUCLEOTIDE SEQUENCE [LARGE SCALE GENOMIC DNA]</scope>
    <source>
        <strain evidence="2 3">KIBI-1</strain>
    </source>
</reference>
<keyword evidence="1" id="KW-0472">Membrane</keyword>